<dbReference type="Gene3D" id="1.10.10.10">
    <property type="entry name" value="Winged helix-like DNA-binding domain superfamily/Winged helix DNA-binding domain"/>
    <property type="match status" value="1"/>
</dbReference>
<dbReference type="RefSeq" id="WP_007257742.1">
    <property type="nucleotide sequence ID" value="NZ_AOHZ01000011.1"/>
</dbReference>
<evidence type="ECO:0000313" key="2">
    <source>
        <dbReference type="Proteomes" id="UP000011602"/>
    </source>
</evidence>
<dbReference type="InterPro" id="IPR036390">
    <property type="entry name" value="WH_DNA-bd_sf"/>
</dbReference>
<comment type="caution">
    <text evidence="1">The sequence shown here is derived from an EMBL/GenBank/DDBJ whole genome shotgun (WGS) entry which is preliminary data.</text>
</comment>
<dbReference type="InterPro" id="IPR036388">
    <property type="entry name" value="WH-like_DNA-bd_sf"/>
</dbReference>
<dbReference type="EMBL" id="AOHZ01000011">
    <property type="protein sequence ID" value="ELY61629.1"/>
    <property type="molecule type" value="Genomic_DNA"/>
</dbReference>
<reference evidence="1 2" key="1">
    <citation type="journal article" date="2014" name="PLoS Genet.">
        <title>Phylogenetically driven sequencing of extremely halophilic archaea reveals strategies for static and dynamic osmo-response.</title>
        <authorList>
            <person name="Becker E.A."/>
            <person name="Seitzer P.M."/>
            <person name="Tritt A."/>
            <person name="Larsen D."/>
            <person name="Krusor M."/>
            <person name="Yao A.I."/>
            <person name="Wu D."/>
            <person name="Madern D."/>
            <person name="Eisen J.A."/>
            <person name="Darling A.E."/>
            <person name="Facciotti M.T."/>
        </authorList>
    </citation>
    <scope>NUCLEOTIDE SEQUENCE [LARGE SCALE GENOMIC DNA]</scope>
    <source>
        <strain evidence="1 2">JCM 12255</strain>
    </source>
</reference>
<organism evidence="1 2">
    <name type="scientific">Natronolimnohabitans innermongolicus JCM 12255</name>
    <dbReference type="NCBI Taxonomy" id="1227499"/>
    <lineage>
        <taxon>Archaea</taxon>
        <taxon>Methanobacteriati</taxon>
        <taxon>Methanobacteriota</taxon>
        <taxon>Stenosarchaea group</taxon>
        <taxon>Halobacteria</taxon>
        <taxon>Halobacteriales</taxon>
        <taxon>Natrialbaceae</taxon>
        <taxon>Natronolimnohabitans</taxon>
    </lineage>
</organism>
<proteinExistence type="predicted"/>
<protein>
    <recommendedName>
        <fullName evidence="3">MarR family transcriptional regulator</fullName>
    </recommendedName>
</protein>
<name>L9XIQ7_9EURY</name>
<accession>L9XIQ7</accession>
<dbReference type="eggNOG" id="arCOG03923">
    <property type="taxonomic scope" value="Archaea"/>
</dbReference>
<dbReference type="Proteomes" id="UP000011602">
    <property type="component" value="Unassembled WGS sequence"/>
</dbReference>
<dbReference type="OrthoDB" id="285635at2157"/>
<dbReference type="STRING" id="1227499.C493_02156"/>
<keyword evidence="2" id="KW-1185">Reference proteome</keyword>
<dbReference type="SUPFAM" id="SSF46785">
    <property type="entry name" value="Winged helix' DNA-binding domain"/>
    <property type="match status" value="1"/>
</dbReference>
<sequence length="71" mass="7735">MTNCSSRGLLVLLDERGPTEVTSLAASLEAHPMTVTSECRDLQSDGLVRQISGGVYRITEDGRQQLRAQSE</sequence>
<evidence type="ECO:0008006" key="3">
    <source>
        <dbReference type="Google" id="ProtNLM"/>
    </source>
</evidence>
<evidence type="ECO:0000313" key="1">
    <source>
        <dbReference type="EMBL" id="ELY61629.1"/>
    </source>
</evidence>
<dbReference type="AlphaFoldDB" id="L9XIQ7"/>
<gene>
    <name evidence="1" type="ORF">C493_02156</name>
</gene>